<dbReference type="EMBL" id="JAQIZT010000010">
    <property type="protein sequence ID" value="KAJ6982089.1"/>
    <property type="molecule type" value="Genomic_DNA"/>
</dbReference>
<protein>
    <submittedName>
        <fullName evidence="1">Uncharacterized protein</fullName>
    </submittedName>
</protein>
<dbReference type="Proteomes" id="UP001164929">
    <property type="component" value="Chromosome 10"/>
</dbReference>
<sequence>MLEKLMDDYLCPMSRVLLFLCSFLGCGLTLDSHHGSVVEYREHMDIELGRKILIITTFRDEQFIVMVTIGHGARATISGHQVNLVIWCRSCIAFLLESCELDLILLLVVWFSVSVKVGTVCQIGCHIYVNNSSEKLTLFFVFSTFHFSFSTAEETSNDFSAGVEIVDPRKKKDNACQLLLRTDELSPGLFCYCHCASLLLTAKTQLDLLSLSQVACFFSSQYFSMASREELIIRTLARLVVVGP</sequence>
<dbReference type="PANTHER" id="PTHR24014:SF18">
    <property type="entry name" value="FE2OG DIOXYGENASE DOMAIN-CONTAINING PROTEIN"/>
    <property type="match status" value="1"/>
</dbReference>
<dbReference type="PROSITE" id="PS51257">
    <property type="entry name" value="PROKAR_LIPOPROTEIN"/>
    <property type="match status" value="1"/>
</dbReference>
<proteinExistence type="predicted"/>
<reference evidence="1" key="1">
    <citation type="journal article" date="2023" name="Mol. Ecol. Resour.">
        <title>Chromosome-level genome assembly of a triploid poplar Populus alba 'Berolinensis'.</title>
        <authorList>
            <person name="Chen S."/>
            <person name="Yu Y."/>
            <person name="Wang X."/>
            <person name="Wang S."/>
            <person name="Zhang T."/>
            <person name="Zhou Y."/>
            <person name="He R."/>
            <person name="Meng N."/>
            <person name="Wang Y."/>
            <person name="Liu W."/>
            <person name="Liu Z."/>
            <person name="Liu J."/>
            <person name="Guo Q."/>
            <person name="Huang H."/>
            <person name="Sederoff R.R."/>
            <person name="Wang G."/>
            <person name="Qu G."/>
            <person name="Chen S."/>
        </authorList>
    </citation>
    <scope>NUCLEOTIDE SEQUENCE</scope>
    <source>
        <strain evidence="1">SC-2020</strain>
    </source>
</reference>
<name>A0AAD6Q7I5_9ROSI</name>
<evidence type="ECO:0000313" key="2">
    <source>
        <dbReference type="Proteomes" id="UP001164929"/>
    </source>
</evidence>
<evidence type="ECO:0000313" key="1">
    <source>
        <dbReference type="EMBL" id="KAJ6982089.1"/>
    </source>
</evidence>
<gene>
    <name evidence="1" type="ORF">NC653_025257</name>
</gene>
<dbReference type="AlphaFoldDB" id="A0AAD6Q7I5"/>
<keyword evidence="2" id="KW-1185">Reference proteome</keyword>
<accession>A0AAD6Q7I5</accession>
<dbReference type="PANTHER" id="PTHR24014">
    <property type="entry name" value="2-OXOGLUTARATE AND IRON-DEPENDENT OXYGENASE DOMAIN-CONTAINING PROTEIN 2"/>
    <property type="match status" value="1"/>
</dbReference>
<comment type="caution">
    <text evidence="1">The sequence shown here is derived from an EMBL/GenBank/DDBJ whole genome shotgun (WGS) entry which is preliminary data.</text>
</comment>
<organism evidence="1 2">
    <name type="scientific">Populus alba x Populus x berolinensis</name>
    <dbReference type="NCBI Taxonomy" id="444605"/>
    <lineage>
        <taxon>Eukaryota</taxon>
        <taxon>Viridiplantae</taxon>
        <taxon>Streptophyta</taxon>
        <taxon>Embryophyta</taxon>
        <taxon>Tracheophyta</taxon>
        <taxon>Spermatophyta</taxon>
        <taxon>Magnoliopsida</taxon>
        <taxon>eudicotyledons</taxon>
        <taxon>Gunneridae</taxon>
        <taxon>Pentapetalae</taxon>
        <taxon>rosids</taxon>
        <taxon>fabids</taxon>
        <taxon>Malpighiales</taxon>
        <taxon>Salicaceae</taxon>
        <taxon>Saliceae</taxon>
        <taxon>Populus</taxon>
    </lineage>
</organism>